<dbReference type="InterPro" id="IPR015057">
    <property type="entry name" value="Rv2632c-like"/>
</dbReference>
<proteinExistence type="predicted"/>
<accession>A0A930VK96</accession>
<dbReference type="AlphaFoldDB" id="A0A930VK96"/>
<evidence type="ECO:0000313" key="1">
    <source>
        <dbReference type="EMBL" id="MBF4767191.1"/>
    </source>
</evidence>
<gene>
    <name evidence="1" type="ORF">ISU10_05365</name>
</gene>
<protein>
    <submittedName>
        <fullName evidence="1">DUF1876 domain-containing protein</fullName>
    </submittedName>
</protein>
<dbReference type="SUPFAM" id="SSF143212">
    <property type="entry name" value="Rv2632c-like"/>
    <property type="match status" value="1"/>
</dbReference>
<organism evidence="1 2">
    <name type="scientific">Nocardioides agariphilus</name>
    <dbReference type="NCBI Taxonomy" id="433664"/>
    <lineage>
        <taxon>Bacteria</taxon>
        <taxon>Bacillati</taxon>
        <taxon>Actinomycetota</taxon>
        <taxon>Actinomycetes</taxon>
        <taxon>Propionibacteriales</taxon>
        <taxon>Nocardioidaceae</taxon>
        <taxon>Nocardioides</taxon>
    </lineage>
</organism>
<dbReference type="EMBL" id="JADKPO010000005">
    <property type="protein sequence ID" value="MBF4767191.1"/>
    <property type="molecule type" value="Genomic_DNA"/>
</dbReference>
<sequence>MTTTRWDVQVFLSEQDGTTHAEARLFSSRRDHLSGTGTARLSPEDHMDVAEIGYELATARALVDLGERLQRVAHGDIEALAQF</sequence>
<dbReference type="InterPro" id="IPR038070">
    <property type="entry name" value="Rv2632c-like_sf"/>
</dbReference>
<comment type="caution">
    <text evidence="1">The sequence shown here is derived from an EMBL/GenBank/DDBJ whole genome shotgun (WGS) entry which is preliminary data.</text>
</comment>
<dbReference type="Gene3D" id="3.30.160.240">
    <property type="entry name" value="Rv1738"/>
    <property type="match status" value="1"/>
</dbReference>
<dbReference type="Pfam" id="PF08962">
    <property type="entry name" value="Rv2632c-like"/>
    <property type="match status" value="1"/>
</dbReference>
<dbReference type="Proteomes" id="UP000660668">
    <property type="component" value="Unassembled WGS sequence"/>
</dbReference>
<reference evidence="1" key="1">
    <citation type="submission" date="2020-11" db="EMBL/GenBank/DDBJ databases">
        <title>Nocardioides cynanchi sp. nov., isolated from soil of rhizosphere of Cynanchum wilfordii.</title>
        <authorList>
            <person name="Lee J.-S."/>
            <person name="Suh M.K."/>
            <person name="Kim J.-S."/>
        </authorList>
    </citation>
    <scope>NUCLEOTIDE SEQUENCE</scope>
    <source>
        <strain evidence="1">KCTC 19276</strain>
    </source>
</reference>
<keyword evidence="2" id="KW-1185">Reference proteome</keyword>
<name>A0A930VK96_9ACTN</name>
<evidence type="ECO:0000313" key="2">
    <source>
        <dbReference type="Proteomes" id="UP000660668"/>
    </source>
</evidence>